<sequence length="158" mass="17876">MFNLRIKSDCSLLFSCNNNNLNSVCSIKSSNVSFHFPVHTVLVCSVYDFYPKQIKVIWFRDEQEVTSGVSSTGVMENGDWYYQIHSSLVYTPRNGEKISCVVEHASLKEPLRTYWGKYLSSDKEKIAIGASALILGLVFGLAGFIYYRNHTPGKPFKS</sequence>
<dbReference type="InterPro" id="IPR036179">
    <property type="entry name" value="Ig-like_dom_sf"/>
</dbReference>
<evidence type="ECO:0000259" key="2">
    <source>
        <dbReference type="PROSITE" id="PS50835"/>
    </source>
</evidence>
<dbReference type="InterPro" id="IPR050160">
    <property type="entry name" value="MHC/Immunoglobulin"/>
</dbReference>
<keyword evidence="1" id="KW-0812">Transmembrane</keyword>
<accession>A0A3Q1GW92</accession>
<dbReference type="InterPro" id="IPR007110">
    <property type="entry name" value="Ig-like_dom"/>
</dbReference>
<dbReference type="AlphaFoldDB" id="A0A3Q1GW92"/>
<dbReference type="InterPro" id="IPR003597">
    <property type="entry name" value="Ig_C1-set"/>
</dbReference>
<feature type="transmembrane region" description="Helical" evidence="1">
    <location>
        <begin position="126"/>
        <end position="147"/>
    </location>
</feature>
<protein>
    <recommendedName>
        <fullName evidence="2">Ig-like domain-containing protein</fullName>
    </recommendedName>
</protein>
<dbReference type="Proteomes" id="UP000257200">
    <property type="component" value="Unplaced"/>
</dbReference>
<dbReference type="STRING" id="80966.ENSAPOP00000031687"/>
<reference evidence="3" key="1">
    <citation type="submission" date="2025-08" db="UniProtKB">
        <authorList>
            <consortium name="Ensembl"/>
        </authorList>
    </citation>
    <scope>IDENTIFICATION</scope>
</reference>
<keyword evidence="1" id="KW-0472">Membrane</keyword>
<organism evidence="3 4">
    <name type="scientific">Acanthochromis polyacanthus</name>
    <name type="common">spiny chromis</name>
    <dbReference type="NCBI Taxonomy" id="80966"/>
    <lineage>
        <taxon>Eukaryota</taxon>
        <taxon>Metazoa</taxon>
        <taxon>Chordata</taxon>
        <taxon>Craniata</taxon>
        <taxon>Vertebrata</taxon>
        <taxon>Euteleostomi</taxon>
        <taxon>Actinopterygii</taxon>
        <taxon>Neopterygii</taxon>
        <taxon>Teleostei</taxon>
        <taxon>Neoteleostei</taxon>
        <taxon>Acanthomorphata</taxon>
        <taxon>Ovalentaria</taxon>
        <taxon>Pomacentridae</taxon>
        <taxon>Acanthochromis</taxon>
    </lineage>
</organism>
<dbReference type="PANTHER" id="PTHR19944:SF99">
    <property type="entry name" value="HLA CLASS II HISTOCOMPATIBILITY ANTIGEN, DRB1 BETA CHAIN"/>
    <property type="match status" value="1"/>
</dbReference>
<evidence type="ECO:0000313" key="3">
    <source>
        <dbReference type="Ensembl" id="ENSAPOP00000031687.1"/>
    </source>
</evidence>
<dbReference type="SMART" id="SM00407">
    <property type="entry name" value="IGc1"/>
    <property type="match status" value="1"/>
</dbReference>
<dbReference type="InterPro" id="IPR013783">
    <property type="entry name" value="Ig-like_fold"/>
</dbReference>
<dbReference type="InParanoid" id="A0A3Q1GW92"/>
<evidence type="ECO:0000313" key="4">
    <source>
        <dbReference type="Proteomes" id="UP000257200"/>
    </source>
</evidence>
<reference evidence="3" key="2">
    <citation type="submission" date="2025-09" db="UniProtKB">
        <authorList>
            <consortium name="Ensembl"/>
        </authorList>
    </citation>
    <scope>IDENTIFICATION</scope>
</reference>
<dbReference type="PROSITE" id="PS50835">
    <property type="entry name" value="IG_LIKE"/>
    <property type="match status" value="1"/>
</dbReference>
<name>A0A3Q1GW92_9TELE</name>
<keyword evidence="1" id="KW-1133">Transmembrane helix</keyword>
<dbReference type="Pfam" id="PF07654">
    <property type="entry name" value="C1-set"/>
    <property type="match status" value="1"/>
</dbReference>
<dbReference type="SUPFAM" id="SSF48726">
    <property type="entry name" value="Immunoglobulin"/>
    <property type="match status" value="1"/>
</dbReference>
<proteinExistence type="predicted"/>
<dbReference type="Gene3D" id="2.60.40.10">
    <property type="entry name" value="Immunoglobulins"/>
    <property type="match status" value="1"/>
</dbReference>
<feature type="domain" description="Ig-like" evidence="2">
    <location>
        <begin position="42"/>
        <end position="112"/>
    </location>
</feature>
<keyword evidence="4" id="KW-1185">Reference proteome</keyword>
<dbReference type="PANTHER" id="PTHR19944">
    <property type="entry name" value="MHC CLASS II-RELATED"/>
    <property type="match status" value="1"/>
</dbReference>
<dbReference type="GeneTree" id="ENSGT00950000183127"/>
<dbReference type="Ensembl" id="ENSAPOT00000024910.1">
    <property type="protein sequence ID" value="ENSAPOP00000031687.1"/>
    <property type="gene ID" value="ENSAPOG00000019132.1"/>
</dbReference>
<evidence type="ECO:0000256" key="1">
    <source>
        <dbReference type="SAM" id="Phobius"/>
    </source>
</evidence>